<evidence type="ECO:0000259" key="1">
    <source>
        <dbReference type="Pfam" id="PF01826"/>
    </source>
</evidence>
<dbReference type="Gene3D" id="2.10.25.10">
    <property type="entry name" value="Laminin"/>
    <property type="match status" value="2"/>
</dbReference>
<dbReference type="AlphaFoldDB" id="A0AAV7BBK1"/>
<dbReference type="InterPro" id="IPR036084">
    <property type="entry name" value="Ser_inhib-like_sf"/>
</dbReference>
<accession>A0AAV7BBK1</accession>
<dbReference type="InterPro" id="IPR002919">
    <property type="entry name" value="TIL_dom"/>
</dbReference>
<protein>
    <recommendedName>
        <fullName evidence="1">TIL domain-containing protein</fullName>
    </recommendedName>
</protein>
<dbReference type="Pfam" id="PF01826">
    <property type="entry name" value="TIL"/>
    <property type="match status" value="1"/>
</dbReference>
<keyword evidence="3" id="KW-1185">Reference proteome</keyword>
<reference evidence="2" key="1">
    <citation type="thesis" date="2020" institute="ProQuest LLC" country="789 East Eisenhower Parkway, Ann Arbor, MI, USA">
        <title>Comparative Genomics and Chromosome Evolution.</title>
        <authorList>
            <person name="Mudd A.B."/>
        </authorList>
    </citation>
    <scope>NUCLEOTIDE SEQUENCE</scope>
    <source>
        <strain evidence="2">237g6f4</strain>
        <tissue evidence="2">Blood</tissue>
    </source>
</reference>
<dbReference type="SUPFAM" id="SSF57567">
    <property type="entry name" value="Serine protease inhibitors"/>
    <property type="match status" value="1"/>
</dbReference>
<proteinExistence type="predicted"/>
<evidence type="ECO:0000313" key="3">
    <source>
        <dbReference type="Proteomes" id="UP000824782"/>
    </source>
</evidence>
<name>A0AAV7BBK1_ENGPU</name>
<organism evidence="2 3">
    <name type="scientific">Engystomops pustulosus</name>
    <name type="common">Tungara frog</name>
    <name type="synonym">Physalaemus pustulosus</name>
    <dbReference type="NCBI Taxonomy" id="76066"/>
    <lineage>
        <taxon>Eukaryota</taxon>
        <taxon>Metazoa</taxon>
        <taxon>Chordata</taxon>
        <taxon>Craniata</taxon>
        <taxon>Vertebrata</taxon>
        <taxon>Euteleostomi</taxon>
        <taxon>Amphibia</taxon>
        <taxon>Batrachia</taxon>
        <taxon>Anura</taxon>
        <taxon>Neobatrachia</taxon>
        <taxon>Hyloidea</taxon>
        <taxon>Leptodactylidae</taxon>
        <taxon>Leiuperinae</taxon>
        <taxon>Engystomops</taxon>
    </lineage>
</organism>
<dbReference type="CDD" id="cd19941">
    <property type="entry name" value="TIL"/>
    <property type="match status" value="1"/>
</dbReference>
<gene>
    <name evidence="2" type="ORF">GDO81_014611</name>
</gene>
<dbReference type="EMBL" id="WNYA01000006">
    <property type="protein sequence ID" value="KAG8569952.1"/>
    <property type="molecule type" value="Genomic_DNA"/>
</dbReference>
<feature type="domain" description="TIL" evidence="1">
    <location>
        <begin position="58"/>
        <end position="108"/>
    </location>
</feature>
<dbReference type="Proteomes" id="UP000824782">
    <property type="component" value="Unassembled WGS sequence"/>
</dbReference>
<comment type="caution">
    <text evidence="2">The sequence shown here is derived from an EMBL/GenBank/DDBJ whole genome shotgun (WGS) entry which is preliminary data.</text>
</comment>
<sequence>MIWNPCSGCDDYCPVSGEKCIKKCRKGCVCKDKDHRLSLGKCIYKSSCEQTSVFVPSCPRNTRWHPCAPCDAYCFPESKCKKKCVQGCVCKNQHFVFYNGDCIKREHCPSLYSLGHLKDTKFKS</sequence>
<evidence type="ECO:0000313" key="2">
    <source>
        <dbReference type="EMBL" id="KAG8569952.1"/>
    </source>
</evidence>